<dbReference type="PROSITE" id="PS51318">
    <property type="entry name" value="TAT"/>
    <property type="match status" value="1"/>
</dbReference>
<accession>A0A540W7Y4</accession>
<dbReference type="InterPro" id="IPR006311">
    <property type="entry name" value="TAT_signal"/>
</dbReference>
<organism evidence="2 3">
    <name type="scientific">Kitasatospora acidiphila</name>
    <dbReference type="NCBI Taxonomy" id="2567942"/>
    <lineage>
        <taxon>Bacteria</taxon>
        <taxon>Bacillati</taxon>
        <taxon>Actinomycetota</taxon>
        <taxon>Actinomycetes</taxon>
        <taxon>Kitasatosporales</taxon>
        <taxon>Streptomycetaceae</taxon>
        <taxon>Kitasatospora</taxon>
    </lineage>
</organism>
<gene>
    <name evidence="2" type="ORF">E6W39_26345</name>
</gene>
<proteinExistence type="predicted"/>
<protein>
    <recommendedName>
        <fullName evidence="4">Lipoprotein</fullName>
    </recommendedName>
</protein>
<dbReference type="EMBL" id="VIGB01000003">
    <property type="protein sequence ID" value="TQF05113.1"/>
    <property type="molecule type" value="Genomic_DNA"/>
</dbReference>
<evidence type="ECO:0000256" key="1">
    <source>
        <dbReference type="SAM" id="MobiDB-lite"/>
    </source>
</evidence>
<keyword evidence="3" id="KW-1185">Reference proteome</keyword>
<evidence type="ECO:0000313" key="3">
    <source>
        <dbReference type="Proteomes" id="UP000319103"/>
    </source>
</evidence>
<sequence>MSEVRVARGRRLALAVGGAVAVALLAGGCGIRPTAIPVDAGAPASRGSCPSPLRPPAVAPSPPAGTLRGLARGLPDLASASPSPSVPGGSVFSAAPSPSPTPSGTLHC</sequence>
<reference evidence="2 3" key="1">
    <citation type="submission" date="2019-06" db="EMBL/GenBank/DDBJ databases">
        <title>Description of Kitasatospora acidophila sp. nov. isolated from pine grove soil, and reclassification of Streptomyces novaecaesareae to Kitasatospora novaeceasareae comb. nov.</title>
        <authorList>
            <person name="Kim M.J."/>
        </authorList>
    </citation>
    <scope>NUCLEOTIDE SEQUENCE [LARGE SCALE GENOMIC DNA]</scope>
    <source>
        <strain evidence="2 3">MMS16-CNU292</strain>
    </source>
</reference>
<evidence type="ECO:0000313" key="2">
    <source>
        <dbReference type="EMBL" id="TQF05113.1"/>
    </source>
</evidence>
<dbReference type="AlphaFoldDB" id="A0A540W7Y4"/>
<dbReference type="Proteomes" id="UP000319103">
    <property type="component" value="Unassembled WGS sequence"/>
</dbReference>
<name>A0A540W7Y4_9ACTN</name>
<evidence type="ECO:0008006" key="4">
    <source>
        <dbReference type="Google" id="ProtNLM"/>
    </source>
</evidence>
<feature type="compositionally biased region" description="Pro residues" evidence="1">
    <location>
        <begin position="52"/>
        <end position="63"/>
    </location>
</feature>
<comment type="caution">
    <text evidence="2">The sequence shown here is derived from an EMBL/GenBank/DDBJ whole genome shotgun (WGS) entry which is preliminary data.</text>
</comment>
<feature type="region of interest" description="Disordered" evidence="1">
    <location>
        <begin position="40"/>
        <end position="108"/>
    </location>
</feature>
<dbReference type="PROSITE" id="PS51257">
    <property type="entry name" value="PROKAR_LIPOPROTEIN"/>
    <property type="match status" value="1"/>
</dbReference>
<feature type="compositionally biased region" description="Low complexity" evidence="1">
    <location>
        <begin position="78"/>
        <end position="108"/>
    </location>
</feature>
<dbReference type="RefSeq" id="WP_141635623.1">
    <property type="nucleotide sequence ID" value="NZ_VIGB01000003.1"/>
</dbReference>